<evidence type="ECO:0000256" key="6">
    <source>
        <dbReference type="SAM" id="Phobius"/>
    </source>
</evidence>
<feature type="domain" description="ABC transmembrane type-1" evidence="8">
    <location>
        <begin position="12"/>
        <end position="293"/>
    </location>
</feature>
<dbReference type="InterPro" id="IPR027417">
    <property type="entry name" value="P-loop_NTPase"/>
</dbReference>
<evidence type="ECO:0000259" key="7">
    <source>
        <dbReference type="PROSITE" id="PS50893"/>
    </source>
</evidence>
<dbReference type="EMBL" id="CP122979">
    <property type="protein sequence ID" value="WGI36495.1"/>
    <property type="molecule type" value="Genomic_DNA"/>
</dbReference>
<dbReference type="PANTHER" id="PTHR43394">
    <property type="entry name" value="ATP-DEPENDENT PERMEASE MDL1, MITOCHONDRIAL"/>
    <property type="match status" value="1"/>
</dbReference>
<dbReference type="Gene3D" id="3.40.50.300">
    <property type="entry name" value="P-loop containing nucleotide triphosphate hydrolases"/>
    <property type="match status" value="1"/>
</dbReference>
<feature type="transmembrane region" description="Helical" evidence="6">
    <location>
        <begin position="264"/>
        <end position="281"/>
    </location>
</feature>
<feature type="transmembrane region" description="Helical" evidence="6">
    <location>
        <begin position="126"/>
        <end position="145"/>
    </location>
</feature>
<dbReference type="PROSITE" id="PS50893">
    <property type="entry name" value="ABC_TRANSPORTER_2"/>
    <property type="match status" value="1"/>
</dbReference>
<dbReference type="SUPFAM" id="SSF52540">
    <property type="entry name" value="P-loop containing nucleoside triphosphate hydrolases"/>
    <property type="match status" value="1"/>
</dbReference>
<evidence type="ECO:0000256" key="1">
    <source>
        <dbReference type="ARBA" id="ARBA00004651"/>
    </source>
</evidence>
<evidence type="ECO:0000256" key="5">
    <source>
        <dbReference type="ARBA" id="ARBA00023136"/>
    </source>
</evidence>
<evidence type="ECO:0000256" key="4">
    <source>
        <dbReference type="ARBA" id="ARBA00022989"/>
    </source>
</evidence>
<sequence length="521" mass="60577">MKILKNFKFLLFATIITSIISYLLPTISVYYLGNFINEISAKDNSKFNFYTILLITLVLNTAFFTIVSGFLKSKLELKFNLKLNENISNAIANSKAIDVEKNKSGTYLYWIEVRAKQISSTIFQSAFNSLLSISLMICSIFIIFFTSWKLALIGLLIVVITFIFPTFLSFIAAKINSKFGSNQEKYHALLKNNFDGFIMLYYLNKPDKFVQKSDKIIKKWIADFNKNKNKALLIEVINSGFFTFANLLFFFLIGYFIYFNNLQIGTVFILPSIFLNIVLAIKNTIKFLQDYNSFKKYIKIFSEYNKIENNKQEILISKIEFINVSYVKEEKTLIKNFSFSFQSGKKYALIDETGNLKTLLINLILKEEQEYQGTILINDMDLKEIDDYLLKNSISFLNSKSFIFKTSIYNNVALWDENEQNKVKNALAKSTLIDFDIEKTIEKDDELSTGEKQRINFARQFYRDKKVWILNEAYGNIDPENAEIIKNELFNDHNLLLINGVQNLNDENSYDEIINLEEQCI</sequence>
<dbReference type="Proteomes" id="UP001179842">
    <property type="component" value="Chromosome"/>
</dbReference>
<comment type="similarity">
    <text evidence="2">Belongs to the ABC transporter superfamily.</text>
</comment>
<dbReference type="InterPro" id="IPR039421">
    <property type="entry name" value="Type_1_exporter"/>
</dbReference>
<keyword evidence="10" id="KW-1185">Reference proteome</keyword>
<feature type="transmembrane region" description="Helical" evidence="6">
    <location>
        <begin position="52"/>
        <end position="71"/>
    </location>
</feature>
<accession>A0ABY8LUU5</accession>
<keyword evidence="4 6" id="KW-1133">Transmembrane helix</keyword>
<organism evidence="9 10">
    <name type="scientific">Mesomycoplasma lagogenitalium</name>
    <dbReference type="NCBI Taxonomy" id="171286"/>
    <lineage>
        <taxon>Bacteria</taxon>
        <taxon>Bacillati</taxon>
        <taxon>Mycoplasmatota</taxon>
        <taxon>Mycoplasmoidales</taxon>
        <taxon>Metamycoplasmataceae</taxon>
        <taxon>Mesomycoplasma</taxon>
    </lineage>
</organism>
<feature type="transmembrane region" description="Helical" evidence="6">
    <location>
        <begin position="151"/>
        <end position="173"/>
    </location>
</feature>
<dbReference type="PANTHER" id="PTHR43394:SF1">
    <property type="entry name" value="ATP-BINDING CASSETTE SUB-FAMILY B MEMBER 10, MITOCHONDRIAL"/>
    <property type="match status" value="1"/>
</dbReference>
<dbReference type="PROSITE" id="PS50929">
    <property type="entry name" value="ABC_TM1F"/>
    <property type="match status" value="1"/>
</dbReference>
<keyword evidence="3 6" id="KW-0812">Transmembrane</keyword>
<gene>
    <name evidence="9" type="ORF">QEG99_03455</name>
</gene>
<keyword evidence="9" id="KW-0067">ATP-binding</keyword>
<feature type="domain" description="ABC transporter" evidence="7">
    <location>
        <begin position="319"/>
        <end position="516"/>
    </location>
</feature>
<dbReference type="SUPFAM" id="SSF90123">
    <property type="entry name" value="ABC transporter transmembrane region"/>
    <property type="match status" value="1"/>
</dbReference>
<name>A0ABY8LUU5_9BACT</name>
<evidence type="ECO:0000313" key="9">
    <source>
        <dbReference type="EMBL" id="WGI36495.1"/>
    </source>
</evidence>
<evidence type="ECO:0000256" key="2">
    <source>
        <dbReference type="ARBA" id="ARBA00005417"/>
    </source>
</evidence>
<dbReference type="RefSeq" id="WP_280101796.1">
    <property type="nucleotide sequence ID" value="NZ_CP122979.1"/>
</dbReference>
<keyword evidence="9" id="KW-0547">Nucleotide-binding</keyword>
<dbReference type="Pfam" id="PF00664">
    <property type="entry name" value="ABC_membrane"/>
    <property type="match status" value="1"/>
</dbReference>
<dbReference type="InterPro" id="IPR003439">
    <property type="entry name" value="ABC_transporter-like_ATP-bd"/>
</dbReference>
<keyword evidence="5 6" id="KW-0472">Membrane</keyword>
<dbReference type="Pfam" id="PF00005">
    <property type="entry name" value="ABC_tran"/>
    <property type="match status" value="1"/>
</dbReference>
<proteinExistence type="inferred from homology"/>
<feature type="transmembrane region" description="Helical" evidence="6">
    <location>
        <begin position="236"/>
        <end position="258"/>
    </location>
</feature>
<dbReference type="InterPro" id="IPR011527">
    <property type="entry name" value="ABC1_TM_dom"/>
</dbReference>
<dbReference type="GO" id="GO:0005524">
    <property type="term" value="F:ATP binding"/>
    <property type="evidence" value="ECO:0007669"/>
    <property type="project" value="UniProtKB-KW"/>
</dbReference>
<dbReference type="Gene3D" id="1.20.1560.10">
    <property type="entry name" value="ABC transporter type 1, transmembrane domain"/>
    <property type="match status" value="1"/>
</dbReference>
<feature type="transmembrane region" description="Helical" evidence="6">
    <location>
        <begin position="9"/>
        <end position="32"/>
    </location>
</feature>
<comment type="subcellular location">
    <subcellularLocation>
        <location evidence="1">Cell membrane</location>
        <topology evidence="1">Multi-pass membrane protein</topology>
    </subcellularLocation>
</comment>
<evidence type="ECO:0000313" key="10">
    <source>
        <dbReference type="Proteomes" id="UP001179842"/>
    </source>
</evidence>
<dbReference type="InterPro" id="IPR036640">
    <property type="entry name" value="ABC1_TM_sf"/>
</dbReference>
<protein>
    <submittedName>
        <fullName evidence="9">ABC transporter ATP-binding protein</fullName>
    </submittedName>
</protein>
<reference evidence="9" key="1">
    <citation type="submission" date="2023-04" db="EMBL/GenBank/DDBJ databases">
        <title>Completed genome of Mycoplasma lagogenitalium type strain 12MS.</title>
        <authorList>
            <person name="Spergser J."/>
        </authorList>
    </citation>
    <scope>NUCLEOTIDE SEQUENCE</scope>
    <source>
        <strain evidence="9">12MS</strain>
    </source>
</reference>
<evidence type="ECO:0000259" key="8">
    <source>
        <dbReference type="PROSITE" id="PS50929"/>
    </source>
</evidence>
<evidence type="ECO:0000256" key="3">
    <source>
        <dbReference type="ARBA" id="ARBA00022692"/>
    </source>
</evidence>